<sequence>MNVTSIAEKEKQIGNELYQKRKFEEAILHYNIAIENEPGNHIYYSNKSACLVMTKKFQEALTSIQKCLEIKPDFTKGIIRLATIYEELKQPQEAINSYQHVLQIEPNNEIAFQRLDELLRDEKKVGEWYKKINEINSPFEEDKNELLTNINELNNNKNWERIICLKDEIENEFDVIKKAKELLFLAKAMKELKMEYRSILKQSIELYPFEETLSLLQSA</sequence>
<name>A0ABQ0DXY0_9EUKA</name>
<dbReference type="PROSITE" id="PS50005">
    <property type="entry name" value="TPR"/>
    <property type="match status" value="2"/>
</dbReference>
<dbReference type="InterPro" id="IPR011990">
    <property type="entry name" value="TPR-like_helical_dom_sf"/>
</dbReference>
<dbReference type="SUPFAM" id="SSF48452">
    <property type="entry name" value="TPR-like"/>
    <property type="match status" value="1"/>
</dbReference>
<dbReference type="Pfam" id="PF14559">
    <property type="entry name" value="TPR_19"/>
    <property type="match status" value="1"/>
</dbReference>
<dbReference type="Proteomes" id="UP001628156">
    <property type="component" value="Unassembled WGS sequence"/>
</dbReference>
<protein>
    <recommendedName>
        <fullName evidence="6">Tetratricopeptide repeat-containing protein</fullName>
    </recommendedName>
</protein>
<keyword evidence="1" id="KW-0677">Repeat</keyword>
<comment type="caution">
    <text evidence="4">The sequence shown here is derived from an EMBL/GenBank/DDBJ whole genome shotgun (WGS) entry which is preliminary data.</text>
</comment>
<proteinExistence type="predicted"/>
<dbReference type="PANTHER" id="PTHR22904:SF523">
    <property type="entry name" value="STRESS-INDUCED-PHOSPHOPROTEIN 1"/>
    <property type="match status" value="1"/>
</dbReference>
<dbReference type="InterPro" id="IPR019734">
    <property type="entry name" value="TPR_rpt"/>
</dbReference>
<evidence type="ECO:0008006" key="6">
    <source>
        <dbReference type="Google" id="ProtNLM"/>
    </source>
</evidence>
<dbReference type="Gene3D" id="1.25.40.10">
    <property type="entry name" value="Tetratricopeptide repeat domain"/>
    <property type="match status" value="1"/>
</dbReference>
<accession>A0ABQ0DXY0</accession>
<feature type="repeat" description="TPR" evidence="3">
    <location>
        <begin position="75"/>
        <end position="108"/>
    </location>
</feature>
<organism evidence="4 5">
    <name type="scientific">Entamoeba nuttalli</name>
    <dbReference type="NCBI Taxonomy" id="412467"/>
    <lineage>
        <taxon>Eukaryota</taxon>
        <taxon>Amoebozoa</taxon>
        <taxon>Evosea</taxon>
        <taxon>Archamoebae</taxon>
        <taxon>Mastigamoebida</taxon>
        <taxon>Entamoebidae</taxon>
        <taxon>Entamoeba</taxon>
    </lineage>
</organism>
<reference evidence="4 5" key="1">
    <citation type="journal article" date="2019" name="PLoS Negl. Trop. Dis.">
        <title>Whole genome sequencing of Entamoeba nuttalli reveals mammalian host-related molecular signatures and a novel octapeptide-repeat surface protein.</title>
        <authorList>
            <person name="Tanaka M."/>
            <person name="Makiuchi T."/>
            <person name="Komiyama T."/>
            <person name="Shiina T."/>
            <person name="Osaki K."/>
            <person name="Tachibana H."/>
        </authorList>
    </citation>
    <scope>NUCLEOTIDE SEQUENCE [LARGE SCALE GENOMIC DNA]</scope>
    <source>
        <strain evidence="4 5">P19-061405</strain>
    </source>
</reference>
<keyword evidence="2 3" id="KW-0802">TPR repeat</keyword>
<dbReference type="EMBL" id="BAAFRS010000346">
    <property type="protein sequence ID" value="GAB1227602.1"/>
    <property type="molecule type" value="Genomic_DNA"/>
</dbReference>
<gene>
    <name evidence="4" type="ORF">ENUP19_0346G0025</name>
</gene>
<dbReference type="SMART" id="SM00028">
    <property type="entry name" value="TPR"/>
    <property type="match status" value="3"/>
</dbReference>
<dbReference type="PANTHER" id="PTHR22904">
    <property type="entry name" value="TPR REPEAT CONTAINING PROTEIN"/>
    <property type="match status" value="1"/>
</dbReference>
<evidence type="ECO:0000313" key="5">
    <source>
        <dbReference type="Proteomes" id="UP001628156"/>
    </source>
</evidence>
<evidence type="ECO:0000313" key="4">
    <source>
        <dbReference type="EMBL" id="GAB1227602.1"/>
    </source>
</evidence>
<evidence type="ECO:0000256" key="3">
    <source>
        <dbReference type="PROSITE-ProRule" id="PRU00339"/>
    </source>
</evidence>
<feature type="repeat" description="TPR" evidence="3">
    <location>
        <begin position="7"/>
        <end position="40"/>
    </location>
</feature>
<evidence type="ECO:0000256" key="1">
    <source>
        <dbReference type="ARBA" id="ARBA00022737"/>
    </source>
</evidence>
<keyword evidence="5" id="KW-1185">Reference proteome</keyword>
<evidence type="ECO:0000256" key="2">
    <source>
        <dbReference type="ARBA" id="ARBA00022803"/>
    </source>
</evidence>